<evidence type="ECO:0000256" key="2">
    <source>
        <dbReference type="ARBA" id="ARBA00034247"/>
    </source>
</evidence>
<evidence type="ECO:0000256" key="3">
    <source>
        <dbReference type="SAM" id="Phobius"/>
    </source>
</evidence>
<keyword evidence="3" id="KW-1133">Transmembrane helix</keyword>
<dbReference type="InterPro" id="IPR000160">
    <property type="entry name" value="GGDEF_dom"/>
</dbReference>
<evidence type="ECO:0000313" key="6">
    <source>
        <dbReference type="Proteomes" id="UP000321567"/>
    </source>
</evidence>
<evidence type="ECO:0000256" key="1">
    <source>
        <dbReference type="ARBA" id="ARBA00012528"/>
    </source>
</evidence>
<sequence length="545" mass="59616">MLTLPEWTPNLPGFLLVLAAVTALGLVAFVRRLSPFHGRGAFVGAFVALAWWCLAAAVENLVLGPADKLFWAEMAWPGIMATVLLWTAFLWSYCKGEERVRAWPTQAVLWGLPALTWGVALTNDFHHLMYVTATPMGDEPGAPLLYEHGLAFFLAIGVCYFLLLVCLIVLIDTFQKAPRAQRPHYLGLTAAMAVPWVSDLTYLTGLFMPFGFDPTPFSFIVTAVLLVWMIGRHRLLISVPVALRPLLDALPDAVMVLDPGDVIAEANRSAQALTGCSPLTGRRMRQALPVSVVAALDTLAAEGVADAVLDGEPPRHVEIRTRPLSLGNRPMGRVVILTDITCRKQVEQRLTEQLAANLALQQQLREQATRDSLTGLHNRHYLEEARPALLAGAKASGRPLSVVVLDLDHFKHFNDTWGHRAGDAVLRAIARFLIANVRQDDVVVRVGGEEILVLLPDTDPHDATVRVEHWREVFGATALRIDDQALHATFSAGVAAYPNDAPSWEAVIEAADAALYRSKDLGRNRVCRWHAPGPAVAPAQRAPIA</sequence>
<dbReference type="EMBL" id="BJZO01000003">
    <property type="protein sequence ID" value="GEO80087.1"/>
    <property type="molecule type" value="Genomic_DNA"/>
</dbReference>
<dbReference type="FunFam" id="3.30.70.270:FF:000001">
    <property type="entry name" value="Diguanylate cyclase domain protein"/>
    <property type="match status" value="1"/>
</dbReference>
<feature type="domain" description="GGDEF" evidence="4">
    <location>
        <begin position="398"/>
        <end position="531"/>
    </location>
</feature>
<dbReference type="GO" id="GO:0052621">
    <property type="term" value="F:diguanylate cyclase activity"/>
    <property type="evidence" value="ECO:0007669"/>
    <property type="project" value="UniProtKB-EC"/>
</dbReference>
<dbReference type="InterPro" id="IPR050469">
    <property type="entry name" value="Diguanylate_Cyclase"/>
</dbReference>
<dbReference type="SUPFAM" id="SSF55785">
    <property type="entry name" value="PYP-like sensor domain (PAS domain)"/>
    <property type="match status" value="1"/>
</dbReference>
<dbReference type="AlphaFoldDB" id="A0A512H3S0"/>
<dbReference type="Gene3D" id="3.30.450.20">
    <property type="entry name" value="PAS domain"/>
    <property type="match status" value="1"/>
</dbReference>
<dbReference type="GO" id="GO:0005886">
    <property type="term" value="C:plasma membrane"/>
    <property type="evidence" value="ECO:0007669"/>
    <property type="project" value="TreeGrafter"/>
</dbReference>
<dbReference type="SMART" id="SM00267">
    <property type="entry name" value="GGDEF"/>
    <property type="match status" value="1"/>
</dbReference>
<comment type="catalytic activity">
    <reaction evidence="2">
        <text>2 GTP = 3',3'-c-di-GMP + 2 diphosphate</text>
        <dbReference type="Rhea" id="RHEA:24898"/>
        <dbReference type="ChEBI" id="CHEBI:33019"/>
        <dbReference type="ChEBI" id="CHEBI:37565"/>
        <dbReference type="ChEBI" id="CHEBI:58805"/>
        <dbReference type="EC" id="2.7.7.65"/>
    </reaction>
</comment>
<dbReference type="EC" id="2.7.7.65" evidence="1"/>
<dbReference type="OrthoDB" id="9806130at2"/>
<keyword evidence="3" id="KW-0472">Membrane</keyword>
<feature type="transmembrane region" description="Helical" evidence="3">
    <location>
        <begin position="42"/>
        <end position="63"/>
    </location>
</feature>
<evidence type="ECO:0000313" key="5">
    <source>
        <dbReference type="EMBL" id="GEO80087.1"/>
    </source>
</evidence>
<dbReference type="InterPro" id="IPR031621">
    <property type="entry name" value="HisKA_7TM"/>
</dbReference>
<organism evidence="5 6">
    <name type="scientific">Pararhodospirillum oryzae</name>
    <dbReference type="NCBI Taxonomy" id="478448"/>
    <lineage>
        <taxon>Bacteria</taxon>
        <taxon>Pseudomonadati</taxon>
        <taxon>Pseudomonadota</taxon>
        <taxon>Alphaproteobacteria</taxon>
        <taxon>Rhodospirillales</taxon>
        <taxon>Rhodospirillaceae</taxon>
        <taxon>Pararhodospirillum</taxon>
    </lineage>
</organism>
<dbReference type="CDD" id="cd01949">
    <property type="entry name" value="GGDEF"/>
    <property type="match status" value="1"/>
</dbReference>
<accession>A0A512H3S0</accession>
<dbReference type="NCBIfam" id="TIGR00254">
    <property type="entry name" value="GGDEF"/>
    <property type="match status" value="1"/>
</dbReference>
<dbReference type="InterPro" id="IPR043128">
    <property type="entry name" value="Rev_trsase/Diguanyl_cyclase"/>
</dbReference>
<evidence type="ECO:0000259" key="4">
    <source>
        <dbReference type="PROSITE" id="PS50887"/>
    </source>
</evidence>
<comment type="caution">
    <text evidence="5">The sequence shown here is derived from an EMBL/GenBank/DDBJ whole genome shotgun (WGS) entry which is preliminary data.</text>
</comment>
<dbReference type="Proteomes" id="UP000321567">
    <property type="component" value="Unassembled WGS sequence"/>
</dbReference>
<protein>
    <recommendedName>
        <fullName evidence="1">diguanylate cyclase</fullName>
        <ecNumber evidence="1">2.7.7.65</ecNumber>
    </recommendedName>
</protein>
<proteinExistence type="predicted"/>
<name>A0A512H3S0_9PROT</name>
<gene>
    <name evidence="5" type="ORF">ROR02_02180</name>
</gene>
<keyword evidence="3" id="KW-0812">Transmembrane</keyword>
<dbReference type="PROSITE" id="PS50887">
    <property type="entry name" value="GGDEF"/>
    <property type="match status" value="1"/>
</dbReference>
<reference evidence="5 6" key="1">
    <citation type="submission" date="2019-07" db="EMBL/GenBank/DDBJ databases">
        <title>Whole genome shotgun sequence of Rhodospirillum oryzae NBRC 107573.</title>
        <authorList>
            <person name="Hosoyama A."/>
            <person name="Uohara A."/>
            <person name="Ohji S."/>
            <person name="Ichikawa N."/>
        </authorList>
    </citation>
    <scope>NUCLEOTIDE SEQUENCE [LARGE SCALE GENOMIC DNA]</scope>
    <source>
        <strain evidence="5 6">NBRC 107573</strain>
    </source>
</reference>
<dbReference type="Pfam" id="PF16927">
    <property type="entry name" value="HisKA_7TM"/>
    <property type="match status" value="1"/>
</dbReference>
<feature type="transmembrane region" description="Helical" evidence="3">
    <location>
        <begin position="106"/>
        <end position="130"/>
    </location>
</feature>
<feature type="transmembrane region" description="Helical" evidence="3">
    <location>
        <begin position="12"/>
        <end position="30"/>
    </location>
</feature>
<keyword evidence="6" id="KW-1185">Reference proteome</keyword>
<dbReference type="PANTHER" id="PTHR45138">
    <property type="entry name" value="REGULATORY COMPONENTS OF SENSORY TRANSDUCTION SYSTEM"/>
    <property type="match status" value="1"/>
</dbReference>
<dbReference type="SUPFAM" id="SSF55073">
    <property type="entry name" value="Nucleotide cyclase"/>
    <property type="match status" value="1"/>
</dbReference>
<feature type="transmembrane region" description="Helical" evidence="3">
    <location>
        <begin position="185"/>
        <end position="208"/>
    </location>
</feature>
<dbReference type="Pfam" id="PF08448">
    <property type="entry name" value="PAS_4"/>
    <property type="match status" value="1"/>
</dbReference>
<dbReference type="InterPro" id="IPR029787">
    <property type="entry name" value="Nucleotide_cyclase"/>
</dbReference>
<dbReference type="PANTHER" id="PTHR45138:SF9">
    <property type="entry name" value="DIGUANYLATE CYCLASE DGCM-RELATED"/>
    <property type="match status" value="1"/>
</dbReference>
<dbReference type="InterPro" id="IPR013656">
    <property type="entry name" value="PAS_4"/>
</dbReference>
<dbReference type="GO" id="GO:1902201">
    <property type="term" value="P:negative regulation of bacterial-type flagellum-dependent cell motility"/>
    <property type="evidence" value="ECO:0007669"/>
    <property type="project" value="TreeGrafter"/>
</dbReference>
<dbReference type="Pfam" id="PF00990">
    <property type="entry name" value="GGDEF"/>
    <property type="match status" value="1"/>
</dbReference>
<feature type="transmembrane region" description="Helical" evidence="3">
    <location>
        <begin position="150"/>
        <end position="173"/>
    </location>
</feature>
<dbReference type="InterPro" id="IPR035965">
    <property type="entry name" value="PAS-like_dom_sf"/>
</dbReference>
<dbReference type="GO" id="GO:0043709">
    <property type="term" value="P:cell adhesion involved in single-species biofilm formation"/>
    <property type="evidence" value="ECO:0007669"/>
    <property type="project" value="TreeGrafter"/>
</dbReference>
<dbReference type="Gene3D" id="3.30.70.270">
    <property type="match status" value="1"/>
</dbReference>
<dbReference type="RefSeq" id="WP_147162152.1">
    <property type="nucleotide sequence ID" value="NZ_BJZO01000003.1"/>
</dbReference>
<feature type="transmembrane region" description="Helical" evidence="3">
    <location>
        <begin position="75"/>
        <end position="94"/>
    </location>
</feature>